<evidence type="ECO:0000313" key="3">
    <source>
        <dbReference type="Proteomes" id="UP000094578"/>
    </source>
</evidence>
<name>A0A1E3L8Q3_9BACL</name>
<keyword evidence="1" id="KW-1133">Transmembrane helix</keyword>
<keyword evidence="3" id="KW-1185">Reference proteome</keyword>
<reference evidence="2 3" key="1">
    <citation type="submission" date="2016-08" db="EMBL/GenBank/DDBJ databases">
        <title>Genome sequencing of Paenibacillus sp. TI45-13ar, isolated from Korean traditional nuruk.</title>
        <authorList>
            <person name="Kim S.-J."/>
        </authorList>
    </citation>
    <scope>NUCLEOTIDE SEQUENCE [LARGE SCALE GENOMIC DNA]</scope>
    <source>
        <strain evidence="2 3">TI45-13ar</strain>
    </source>
</reference>
<gene>
    <name evidence="2" type="ORF">PTI45_00467</name>
</gene>
<organism evidence="2 3">
    <name type="scientific">Paenibacillus nuruki</name>
    <dbReference type="NCBI Taxonomy" id="1886670"/>
    <lineage>
        <taxon>Bacteria</taxon>
        <taxon>Bacillati</taxon>
        <taxon>Bacillota</taxon>
        <taxon>Bacilli</taxon>
        <taxon>Bacillales</taxon>
        <taxon>Paenibacillaceae</taxon>
        <taxon>Paenibacillus</taxon>
    </lineage>
</organism>
<evidence type="ECO:0000313" key="2">
    <source>
        <dbReference type="EMBL" id="ODP30014.1"/>
    </source>
</evidence>
<keyword evidence="1" id="KW-0812">Transmembrane</keyword>
<protein>
    <submittedName>
        <fullName evidence="2">Uncharacterized protein</fullName>
    </submittedName>
</protein>
<dbReference type="STRING" id="1886670.PTI45_00467"/>
<feature type="transmembrane region" description="Helical" evidence="1">
    <location>
        <begin position="34"/>
        <end position="51"/>
    </location>
</feature>
<proteinExistence type="predicted"/>
<feature type="transmembrane region" description="Helical" evidence="1">
    <location>
        <begin position="7"/>
        <end position="28"/>
    </location>
</feature>
<dbReference type="EMBL" id="MDER01000025">
    <property type="protein sequence ID" value="ODP30014.1"/>
    <property type="molecule type" value="Genomic_DNA"/>
</dbReference>
<accession>A0A1E3L8Q3</accession>
<comment type="caution">
    <text evidence="2">The sequence shown here is derived from an EMBL/GenBank/DDBJ whole genome shotgun (WGS) entry which is preliminary data.</text>
</comment>
<dbReference type="AlphaFoldDB" id="A0A1E3L8Q3"/>
<dbReference type="Proteomes" id="UP000094578">
    <property type="component" value="Unassembled WGS sequence"/>
</dbReference>
<sequence>MSSKRKIIIFISIGICIILVGMYSQHIFAYAPTIGWFGGLLCLIIATFIALNRSSESFKS</sequence>
<keyword evidence="1" id="KW-0472">Membrane</keyword>
<evidence type="ECO:0000256" key="1">
    <source>
        <dbReference type="SAM" id="Phobius"/>
    </source>
</evidence>